<sequence>MSQWGVAARDRLNQTRIPTKKQSNHPKDPKLRRSFFLSSIAGGKKSALRSNSAKHEGGDRVVMA</sequence>
<name>A0AAU8JMK0_9CYAN</name>
<dbReference type="EMBL" id="CP159837">
    <property type="protein sequence ID" value="XCM39732.1"/>
    <property type="molecule type" value="Genomic_DNA"/>
</dbReference>
<evidence type="ECO:0000313" key="2">
    <source>
        <dbReference type="EMBL" id="XCM39732.1"/>
    </source>
</evidence>
<protein>
    <submittedName>
        <fullName evidence="2">Uncharacterized protein</fullName>
    </submittedName>
</protein>
<evidence type="ECO:0000256" key="1">
    <source>
        <dbReference type="SAM" id="MobiDB-lite"/>
    </source>
</evidence>
<feature type="region of interest" description="Disordered" evidence="1">
    <location>
        <begin position="1"/>
        <end position="64"/>
    </location>
</feature>
<organism evidence="2">
    <name type="scientific">Planktothricoides raciborskii GIHE-MW2</name>
    <dbReference type="NCBI Taxonomy" id="2792601"/>
    <lineage>
        <taxon>Bacteria</taxon>
        <taxon>Bacillati</taxon>
        <taxon>Cyanobacteriota</taxon>
        <taxon>Cyanophyceae</taxon>
        <taxon>Oscillatoriophycideae</taxon>
        <taxon>Oscillatoriales</taxon>
        <taxon>Oscillatoriaceae</taxon>
        <taxon>Planktothricoides</taxon>
    </lineage>
</organism>
<feature type="compositionally biased region" description="Basic and acidic residues" evidence="1">
    <location>
        <begin position="53"/>
        <end position="64"/>
    </location>
</feature>
<proteinExistence type="predicted"/>
<dbReference type="AlphaFoldDB" id="A0AAU8JMK0"/>
<reference evidence="2" key="1">
    <citation type="submission" date="2024-07" db="EMBL/GenBank/DDBJ databases">
        <authorList>
            <person name="Kim Y.J."/>
            <person name="Jeong J.Y."/>
        </authorList>
    </citation>
    <scope>NUCLEOTIDE SEQUENCE</scope>
    <source>
        <strain evidence="2">GIHE-MW2</strain>
    </source>
</reference>
<accession>A0AAU8JMK0</accession>
<dbReference type="RefSeq" id="WP_054469085.1">
    <property type="nucleotide sequence ID" value="NZ_CP159837.1"/>
</dbReference>
<gene>
    <name evidence="2" type="ORF">ABWT76_002682</name>
</gene>